<proteinExistence type="predicted"/>
<accession>A0A017SB85</accession>
<dbReference type="EMBL" id="KK088427">
    <property type="protein sequence ID" value="EYE94197.1"/>
    <property type="molecule type" value="Genomic_DNA"/>
</dbReference>
<sequence>MENGKAILGQRDNVVELVLTRNLTRANILNDSSAQIEEPAYRATSWRGDWQDEVEVEEIEIWVED</sequence>
<keyword evidence="2" id="KW-1185">Reference proteome</keyword>
<dbReference type="RefSeq" id="XP_040637885.1">
    <property type="nucleotide sequence ID" value="XM_040782170.1"/>
</dbReference>
<dbReference type="AlphaFoldDB" id="A0A017SB85"/>
<dbReference type="GeneID" id="63697294"/>
<organism evidence="1 2">
    <name type="scientific">Aspergillus ruber (strain CBS 135680)</name>
    <dbReference type="NCBI Taxonomy" id="1388766"/>
    <lineage>
        <taxon>Eukaryota</taxon>
        <taxon>Fungi</taxon>
        <taxon>Dikarya</taxon>
        <taxon>Ascomycota</taxon>
        <taxon>Pezizomycotina</taxon>
        <taxon>Eurotiomycetes</taxon>
        <taxon>Eurotiomycetidae</taxon>
        <taxon>Eurotiales</taxon>
        <taxon>Aspergillaceae</taxon>
        <taxon>Aspergillus</taxon>
        <taxon>Aspergillus subgen. Aspergillus</taxon>
    </lineage>
</organism>
<evidence type="ECO:0000313" key="2">
    <source>
        <dbReference type="Proteomes" id="UP000019804"/>
    </source>
</evidence>
<dbReference type="Proteomes" id="UP000019804">
    <property type="component" value="Unassembled WGS sequence"/>
</dbReference>
<dbReference type="STRING" id="1388766.A0A017SB85"/>
<dbReference type="HOGENOM" id="CLU_2849293_0_0_1"/>
<evidence type="ECO:0000313" key="1">
    <source>
        <dbReference type="EMBL" id="EYE94197.1"/>
    </source>
</evidence>
<protein>
    <submittedName>
        <fullName evidence="1">Uncharacterized protein</fullName>
    </submittedName>
</protein>
<gene>
    <name evidence="1" type="ORF">EURHEDRAFT_413418</name>
</gene>
<name>A0A017SB85_ASPRC</name>
<reference evidence="2" key="1">
    <citation type="journal article" date="2014" name="Nat. Commun.">
        <title>Genomic adaptations of the halophilic Dead Sea filamentous fungus Eurotium rubrum.</title>
        <authorList>
            <person name="Kis-Papo T."/>
            <person name="Weig A.R."/>
            <person name="Riley R."/>
            <person name="Persoh D."/>
            <person name="Salamov A."/>
            <person name="Sun H."/>
            <person name="Lipzen A."/>
            <person name="Wasser S.P."/>
            <person name="Rambold G."/>
            <person name="Grigoriev I.V."/>
            <person name="Nevo E."/>
        </authorList>
    </citation>
    <scope>NUCLEOTIDE SEQUENCE [LARGE SCALE GENOMIC DNA]</scope>
    <source>
        <strain evidence="2">CBS 135680</strain>
    </source>
</reference>